<feature type="transmembrane region" description="Helical" evidence="1">
    <location>
        <begin position="130"/>
        <end position="147"/>
    </location>
</feature>
<feature type="transmembrane region" description="Helical" evidence="1">
    <location>
        <begin position="154"/>
        <end position="175"/>
    </location>
</feature>
<dbReference type="InterPro" id="IPR000326">
    <property type="entry name" value="PAP2/HPO"/>
</dbReference>
<dbReference type="Gene3D" id="1.20.144.10">
    <property type="entry name" value="Phosphatidic acid phosphatase type 2/haloperoxidase"/>
    <property type="match status" value="1"/>
</dbReference>
<dbReference type="InterPro" id="IPR036938">
    <property type="entry name" value="PAP2/HPO_sf"/>
</dbReference>
<dbReference type="Pfam" id="PF01569">
    <property type="entry name" value="PAP2"/>
    <property type="match status" value="1"/>
</dbReference>
<accession>A0A2T4MKC8</accession>
<dbReference type="EMBL" id="WMFL01000082">
    <property type="protein sequence ID" value="NJI03183.1"/>
    <property type="molecule type" value="Genomic_DNA"/>
</dbReference>
<dbReference type="SMART" id="SM00014">
    <property type="entry name" value="acidPPc"/>
    <property type="match status" value="1"/>
</dbReference>
<evidence type="ECO:0000259" key="2">
    <source>
        <dbReference type="SMART" id="SM00014"/>
    </source>
</evidence>
<keyword evidence="1" id="KW-0812">Transmembrane</keyword>
<evidence type="ECO:0000256" key="1">
    <source>
        <dbReference type="SAM" id="Phobius"/>
    </source>
</evidence>
<dbReference type="Proteomes" id="UP000646308">
    <property type="component" value="Unassembled WGS sequence"/>
</dbReference>
<evidence type="ECO:0000313" key="3">
    <source>
        <dbReference type="EMBL" id="NJI03183.1"/>
    </source>
</evidence>
<dbReference type="AlphaFoldDB" id="A0A2T4MKC8"/>
<organism evidence="3 4">
    <name type="scientific">Staphylococcus agnetis</name>
    <dbReference type="NCBI Taxonomy" id="985762"/>
    <lineage>
        <taxon>Bacteria</taxon>
        <taxon>Bacillati</taxon>
        <taxon>Bacillota</taxon>
        <taxon>Bacilli</taxon>
        <taxon>Bacillales</taxon>
        <taxon>Staphylococcaceae</taxon>
        <taxon>Staphylococcus</taxon>
    </lineage>
</organism>
<dbReference type="SUPFAM" id="SSF48317">
    <property type="entry name" value="Acid phosphatase/Vanadium-dependent haloperoxidase"/>
    <property type="match status" value="1"/>
</dbReference>
<dbReference type="GeneID" id="57691376"/>
<dbReference type="CDD" id="cd03392">
    <property type="entry name" value="PAP2_like_2"/>
    <property type="match status" value="1"/>
</dbReference>
<keyword evidence="1" id="KW-1133">Transmembrane helix</keyword>
<keyword evidence="1" id="KW-0472">Membrane</keyword>
<name>A0A2T4MKC8_9STAP</name>
<feature type="transmembrane region" description="Helical" evidence="1">
    <location>
        <begin position="87"/>
        <end position="110"/>
    </location>
</feature>
<proteinExistence type="predicted"/>
<evidence type="ECO:0000313" key="4">
    <source>
        <dbReference type="Proteomes" id="UP000646308"/>
    </source>
</evidence>
<dbReference type="PANTHER" id="PTHR14969">
    <property type="entry name" value="SPHINGOSINE-1-PHOSPHATE PHOSPHOHYDROLASE"/>
    <property type="match status" value="1"/>
</dbReference>
<feature type="transmembrane region" description="Helical" evidence="1">
    <location>
        <begin position="56"/>
        <end position="80"/>
    </location>
</feature>
<feature type="transmembrane region" description="Helical" evidence="1">
    <location>
        <begin position="181"/>
        <end position="203"/>
    </location>
</feature>
<dbReference type="RefSeq" id="WP_107368506.1">
    <property type="nucleotide sequence ID" value="NZ_CP045927.1"/>
</dbReference>
<protein>
    <submittedName>
        <fullName evidence="3">Phosphatase PAP2 family protein</fullName>
    </submittedName>
</protein>
<comment type="caution">
    <text evidence="3">The sequence shown here is derived from an EMBL/GenBank/DDBJ whole genome shotgun (WGS) entry which is preliminary data.</text>
</comment>
<feature type="domain" description="Phosphatidic acid phosphatase type 2/haloperoxidase" evidence="2">
    <location>
        <begin position="88"/>
        <end position="200"/>
    </location>
</feature>
<sequence length="227" mass="26205">MKVTSMVSSLIFIIIMSSVALRFELTYVLDHGVFNWMMAHFGEPQMVFNHGLFNDYMTFVATYGDVLTFVILTIIGAVILMVKKYYLFALWMLATVVSGGIIGFILKALLHRLRPYDHLLNDTGFSFPSGHSLSSTLFVMLIVLVFIPKIRQQFLRWSLVAVVMILWMSILFSRLYFHAHFITDVIGGVTFGLFWVNMSLMLYQSYKQRFDVSKYIKNAKAFHIVNH</sequence>
<dbReference type="PANTHER" id="PTHR14969:SF13">
    <property type="entry name" value="AT30094P"/>
    <property type="match status" value="1"/>
</dbReference>
<reference evidence="3" key="1">
    <citation type="submission" date="2019-11" db="EMBL/GenBank/DDBJ databases">
        <title>Whole genome comparisons of Staphylococcus agnetis isolates from cattle and chickens.</title>
        <authorList>
            <person name="Rhoads D."/>
            <person name="Shwani A."/>
            <person name="Adkins P."/>
            <person name="Calcutt M."/>
            <person name="Middleton J."/>
        </authorList>
    </citation>
    <scope>NUCLEOTIDE SEQUENCE</scope>
    <source>
        <strain evidence="3">1387</strain>
    </source>
</reference>
<gene>
    <name evidence="3" type="ORF">GLV84_10125</name>
</gene>